<reference evidence="1" key="1">
    <citation type="submission" date="2020-02" db="EMBL/GenBank/DDBJ databases">
        <authorList>
            <person name="Meier V. D."/>
        </authorList>
    </citation>
    <scope>NUCLEOTIDE SEQUENCE</scope>
    <source>
        <strain evidence="1">AVDCRST_MAG52</strain>
    </source>
</reference>
<dbReference type="EMBL" id="CADCTN010000216">
    <property type="protein sequence ID" value="CAA9269487.1"/>
    <property type="molecule type" value="Genomic_DNA"/>
</dbReference>
<gene>
    <name evidence="1" type="ORF">AVDCRST_MAG52-3126</name>
</gene>
<accession>A0A6J4J6X0</accession>
<name>A0A6J4J6X0_9ACTN</name>
<protein>
    <submittedName>
        <fullName evidence="1">Uncharacterized protein</fullName>
    </submittedName>
</protein>
<proteinExistence type="predicted"/>
<sequence>MRSATPKLSAAVLRAAVRIHPEQFHTEAE</sequence>
<organism evidence="1">
    <name type="scientific">uncultured Blastococcus sp</name>
    <dbReference type="NCBI Taxonomy" id="217144"/>
    <lineage>
        <taxon>Bacteria</taxon>
        <taxon>Bacillati</taxon>
        <taxon>Actinomycetota</taxon>
        <taxon>Actinomycetes</taxon>
        <taxon>Geodermatophilales</taxon>
        <taxon>Geodermatophilaceae</taxon>
        <taxon>Blastococcus</taxon>
        <taxon>environmental samples</taxon>
    </lineage>
</organism>
<dbReference type="AlphaFoldDB" id="A0A6J4J6X0"/>
<evidence type="ECO:0000313" key="1">
    <source>
        <dbReference type="EMBL" id="CAA9269487.1"/>
    </source>
</evidence>